<dbReference type="AlphaFoldDB" id="A0AAV7ZDR1"/>
<feature type="region of interest" description="Disordered" evidence="1">
    <location>
        <begin position="182"/>
        <end position="211"/>
    </location>
</feature>
<dbReference type="EMBL" id="JANTQA010000032">
    <property type="protein sequence ID" value="KAJ3438877.1"/>
    <property type="molecule type" value="Genomic_DNA"/>
</dbReference>
<dbReference type="Proteomes" id="UP001146793">
    <property type="component" value="Unassembled WGS sequence"/>
</dbReference>
<comment type="caution">
    <text evidence="4">The sequence shown here is derived from an EMBL/GenBank/DDBJ whole genome shotgun (WGS) entry which is preliminary data.</text>
</comment>
<accession>A0AAV7ZDR1</accession>
<feature type="compositionally biased region" description="Basic and acidic residues" evidence="1">
    <location>
        <begin position="182"/>
        <end position="196"/>
    </location>
</feature>
<feature type="transmembrane region" description="Helical" evidence="2">
    <location>
        <begin position="154"/>
        <end position="174"/>
    </location>
</feature>
<gene>
    <name evidence="4" type="ORF">M0812_14892</name>
</gene>
<feature type="signal peptide" evidence="3">
    <location>
        <begin position="1"/>
        <end position="20"/>
    </location>
</feature>
<feature type="compositionally biased region" description="Acidic residues" evidence="1">
    <location>
        <begin position="197"/>
        <end position="211"/>
    </location>
</feature>
<keyword evidence="2" id="KW-1133">Transmembrane helix</keyword>
<keyword evidence="3" id="KW-0732">Signal</keyword>
<evidence type="ECO:0000256" key="2">
    <source>
        <dbReference type="SAM" id="Phobius"/>
    </source>
</evidence>
<feature type="chain" id="PRO_5043384093" description="Translocon-associated protein subunit alpha" evidence="3">
    <location>
        <begin position="21"/>
        <end position="211"/>
    </location>
</feature>
<evidence type="ECO:0000256" key="1">
    <source>
        <dbReference type="SAM" id="MobiDB-lite"/>
    </source>
</evidence>
<sequence length="211" mass="24058">MKQFQFVLLITFFLLQLALCEPKHEIRSDDVYLAKVPKAMNNGSVLVTVTYHALNNKKLTDILIEDTLPEGFSLLWGSTVKAESETGILPKSFQYMVHLNDKTQFTLENRFAEFSFPAAKFAFQVVGQPDPDEILSPEVTVVIHFDPFKTTIDLPYLILFGAVLLPILVGILVVKKLGNKKVKETPKEEKKEKEEEKDGNEEEEEEEKKKK</sequence>
<protein>
    <recommendedName>
        <fullName evidence="6">Translocon-associated protein subunit alpha</fullName>
    </recommendedName>
</protein>
<proteinExistence type="predicted"/>
<keyword evidence="2" id="KW-0472">Membrane</keyword>
<evidence type="ECO:0000313" key="5">
    <source>
        <dbReference type="Proteomes" id="UP001146793"/>
    </source>
</evidence>
<organism evidence="4 5">
    <name type="scientific">Anaeramoeba flamelloides</name>
    <dbReference type="NCBI Taxonomy" id="1746091"/>
    <lineage>
        <taxon>Eukaryota</taxon>
        <taxon>Metamonada</taxon>
        <taxon>Anaeramoebidae</taxon>
        <taxon>Anaeramoeba</taxon>
    </lineage>
</organism>
<keyword evidence="2" id="KW-0812">Transmembrane</keyword>
<name>A0AAV7ZDR1_9EUKA</name>
<reference evidence="4" key="1">
    <citation type="submission" date="2022-08" db="EMBL/GenBank/DDBJ databases">
        <title>Novel sulphate-reducing endosymbionts in the free-living metamonad Anaeramoeba.</title>
        <authorList>
            <person name="Jerlstrom-Hultqvist J."/>
            <person name="Cepicka I."/>
            <person name="Gallot-Lavallee L."/>
            <person name="Salas-Leiva D."/>
            <person name="Curtis B.A."/>
            <person name="Zahonova K."/>
            <person name="Pipaliya S."/>
            <person name="Dacks J."/>
            <person name="Roger A.J."/>
        </authorList>
    </citation>
    <scope>NUCLEOTIDE SEQUENCE</scope>
    <source>
        <strain evidence="4">Busselton2</strain>
    </source>
</reference>
<evidence type="ECO:0000313" key="4">
    <source>
        <dbReference type="EMBL" id="KAJ3438877.1"/>
    </source>
</evidence>
<evidence type="ECO:0000256" key="3">
    <source>
        <dbReference type="SAM" id="SignalP"/>
    </source>
</evidence>
<evidence type="ECO:0008006" key="6">
    <source>
        <dbReference type="Google" id="ProtNLM"/>
    </source>
</evidence>